<sequence length="75" mass="8663">MDDDEGRKVLENTIDFGDHIDLCNATELIKKLNLADLFAMTWRWLPLVDILMSRDSDTAVIPREEDAVREWLASD</sequence>
<evidence type="ECO:0000313" key="1">
    <source>
        <dbReference type="EMBL" id="KAK4028302.1"/>
    </source>
</evidence>
<accession>A0ABR0AT52</accession>
<comment type="caution">
    <text evidence="1">The sequence shown here is derived from an EMBL/GenBank/DDBJ whole genome shotgun (WGS) entry which is preliminary data.</text>
</comment>
<organism evidence="1 2">
    <name type="scientific">Daphnia magna</name>
    <dbReference type="NCBI Taxonomy" id="35525"/>
    <lineage>
        <taxon>Eukaryota</taxon>
        <taxon>Metazoa</taxon>
        <taxon>Ecdysozoa</taxon>
        <taxon>Arthropoda</taxon>
        <taxon>Crustacea</taxon>
        <taxon>Branchiopoda</taxon>
        <taxon>Diplostraca</taxon>
        <taxon>Cladocera</taxon>
        <taxon>Anomopoda</taxon>
        <taxon>Daphniidae</taxon>
        <taxon>Daphnia</taxon>
    </lineage>
</organism>
<keyword evidence="2" id="KW-1185">Reference proteome</keyword>
<name>A0ABR0AT52_9CRUS</name>
<reference evidence="1 2" key="1">
    <citation type="journal article" date="2023" name="Nucleic Acids Res.">
        <title>The hologenome of Daphnia magna reveals possible DNA methylation and microbiome-mediated evolution of the host genome.</title>
        <authorList>
            <person name="Chaturvedi A."/>
            <person name="Li X."/>
            <person name="Dhandapani V."/>
            <person name="Marshall H."/>
            <person name="Kissane S."/>
            <person name="Cuenca-Cambronero M."/>
            <person name="Asole G."/>
            <person name="Calvet F."/>
            <person name="Ruiz-Romero M."/>
            <person name="Marangio P."/>
            <person name="Guigo R."/>
            <person name="Rago D."/>
            <person name="Mirbahai L."/>
            <person name="Eastwood N."/>
            <person name="Colbourne J.K."/>
            <person name="Zhou J."/>
            <person name="Mallon E."/>
            <person name="Orsini L."/>
        </authorList>
    </citation>
    <scope>NUCLEOTIDE SEQUENCE [LARGE SCALE GENOMIC DNA]</scope>
    <source>
        <strain evidence="1">LRV0_1</strain>
    </source>
</reference>
<dbReference type="Proteomes" id="UP001234178">
    <property type="component" value="Unassembled WGS sequence"/>
</dbReference>
<dbReference type="EMBL" id="JAOYFB010000038">
    <property type="protein sequence ID" value="KAK4028302.1"/>
    <property type="molecule type" value="Genomic_DNA"/>
</dbReference>
<gene>
    <name evidence="1" type="ORF">OUZ56_017582</name>
</gene>
<evidence type="ECO:0000313" key="2">
    <source>
        <dbReference type="Proteomes" id="UP001234178"/>
    </source>
</evidence>
<proteinExistence type="predicted"/>
<protein>
    <submittedName>
        <fullName evidence="1">Uncharacterized protein</fullName>
    </submittedName>
</protein>